<dbReference type="Gene3D" id="1.25.10.10">
    <property type="entry name" value="Leucine-rich Repeat Variant"/>
    <property type="match status" value="1"/>
</dbReference>
<accession>A0ABP5J9S9</accession>
<evidence type="ECO:0008006" key="3">
    <source>
        <dbReference type="Google" id="ProtNLM"/>
    </source>
</evidence>
<name>A0ABP5J9S9_9ACTN</name>
<dbReference type="Proteomes" id="UP001500897">
    <property type="component" value="Unassembled WGS sequence"/>
</dbReference>
<dbReference type="InterPro" id="IPR016024">
    <property type="entry name" value="ARM-type_fold"/>
</dbReference>
<sequence>MRSPEELGQVDWAALEHAYGSAEDVPGLLAALYGEDPAAVDEAEYELVSAVYHQGSVYSASAAAVPFLAHVVRHAPLREARQQAVALLFLMAEHEPEEVGAPCRAGGATAAVCAELCRVLPDLLPCLADPDQETRQLTLRLLASVADVLPAARRAGLVELLTGVFETDAAPAVRADALLALDRFGVRLAFLESPFAEIRQVSAVLAADRHGPPYPAGAVEVFAADGPSGGPGPLWPVTGEPAERLTRLLRRDPDAALAVAGRWITAGDEGGHGSRLAERVVEGWRDREAEVLDLVLAALPHHRDDPAPRLRTAAHWIEHLRTPPAALLDALHAHLDRDPLALLALVRARDPRALDLLPGRPDADLLAEAARLLPAAARPRLRVLIARQLASEPDEFTSRTLVDALGAVGGGTPELTACLRAGRAAARAARALGRTATATPELAALLSGSATAEDGTLRAAATAAHYRLTGDPAPALRVFPELLTGPRPLTALAELEPLGPAAAPLLPLITPLLADRRPEHRIAAAGAHRRITGSPGLPAADLIAELDPARAVLRALPLLAALPRLPAEARPFLRGLAFAPRRLLPEGLPALLGHTGGGRDDYRARTLALALLRT</sequence>
<dbReference type="EMBL" id="BAAANS010000048">
    <property type="protein sequence ID" value="GAA2114223.1"/>
    <property type="molecule type" value="Genomic_DNA"/>
</dbReference>
<proteinExistence type="predicted"/>
<keyword evidence="2" id="KW-1185">Reference proteome</keyword>
<dbReference type="SUPFAM" id="SSF48371">
    <property type="entry name" value="ARM repeat"/>
    <property type="match status" value="1"/>
</dbReference>
<evidence type="ECO:0000313" key="1">
    <source>
        <dbReference type="EMBL" id="GAA2114223.1"/>
    </source>
</evidence>
<protein>
    <recommendedName>
        <fullName evidence="3">HEAT repeat protein</fullName>
    </recommendedName>
</protein>
<comment type="caution">
    <text evidence="1">The sequence shown here is derived from an EMBL/GenBank/DDBJ whole genome shotgun (WGS) entry which is preliminary data.</text>
</comment>
<dbReference type="InterPro" id="IPR011989">
    <property type="entry name" value="ARM-like"/>
</dbReference>
<organism evidence="1 2">
    <name type="scientific">Kitasatospora saccharophila</name>
    <dbReference type="NCBI Taxonomy" id="407973"/>
    <lineage>
        <taxon>Bacteria</taxon>
        <taxon>Bacillati</taxon>
        <taxon>Actinomycetota</taxon>
        <taxon>Actinomycetes</taxon>
        <taxon>Kitasatosporales</taxon>
        <taxon>Streptomycetaceae</taxon>
        <taxon>Kitasatospora</taxon>
    </lineage>
</organism>
<dbReference type="RefSeq" id="WP_344556306.1">
    <property type="nucleotide sequence ID" value="NZ_BAAANS010000048.1"/>
</dbReference>
<reference evidence="2" key="1">
    <citation type="journal article" date="2019" name="Int. J. Syst. Evol. Microbiol.">
        <title>The Global Catalogue of Microorganisms (GCM) 10K type strain sequencing project: providing services to taxonomists for standard genome sequencing and annotation.</title>
        <authorList>
            <consortium name="The Broad Institute Genomics Platform"/>
            <consortium name="The Broad Institute Genome Sequencing Center for Infectious Disease"/>
            <person name="Wu L."/>
            <person name="Ma J."/>
        </authorList>
    </citation>
    <scope>NUCLEOTIDE SEQUENCE [LARGE SCALE GENOMIC DNA]</scope>
    <source>
        <strain evidence="2">JCM 14559</strain>
    </source>
</reference>
<gene>
    <name evidence="1" type="ORF">GCM10009759_58330</name>
</gene>
<evidence type="ECO:0000313" key="2">
    <source>
        <dbReference type="Proteomes" id="UP001500897"/>
    </source>
</evidence>